<feature type="transmembrane region" description="Helical" evidence="1">
    <location>
        <begin position="20"/>
        <end position="36"/>
    </location>
</feature>
<keyword evidence="1" id="KW-0472">Membrane</keyword>
<evidence type="ECO:0000256" key="1">
    <source>
        <dbReference type="SAM" id="Phobius"/>
    </source>
</evidence>
<evidence type="ECO:0000313" key="2">
    <source>
        <dbReference type="EMBL" id="SNB72554.1"/>
    </source>
</evidence>
<organism evidence="2 3">
    <name type="scientific">Thermoflexus hugenholtzii JAD2</name>
    <dbReference type="NCBI Taxonomy" id="877466"/>
    <lineage>
        <taxon>Bacteria</taxon>
        <taxon>Bacillati</taxon>
        <taxon>Chloroflexota</taxon>
        <taxon>Thermoflexia</taxon>
        <taxon>Thermoflexales</taxon>
        <taxon>Thermoflexaceae</taxon>
        <taxon>Thermoflexus</taxon>
    </lineage>
</organism>
<name>A0A212RJF3_9CHLR</name>
<accession>A0A212RJF3</accession>
<dbReference type="Proteomes" id="UP000197025">
    <property type="component" value="Unassembled WGS sequence"/>
</dbReference>
<dbReference type="AlphaFoldDB" id="A0A212RJF3"/>
<keyword evidence="3" id="KW-1185">Reference proteome</keyword>
<dbReference type="InterPro" id="IPR027417">
    <property type="entry name" value="P-loop_NTPase"/>
</dbReference>
<feature type="non-terminal residue" evidence="2">
    <location>
        <position position="514"/>
    </location>
</feature>
<feature type="transmembrane region" description="Helical" evidence="1">
    <location>
        <begin position="83"/>
        <end position="105"/>
    </location>
</feature>
<dbReference type="EMBL" id="FYEK01000061">
    <property type="protein sequence ID" value="SNB72554.1"/>
    <property type="molecule type" value="Genomic_DNA"/>
</dbReference>
<evidence type="ECO:0000313" key="3">
    <source>
        <dbReference type="Proteomes" id="UP000197025"/>
    </source>
</evidence>
<reference evidence="3" key="1">
    <citation type="submission" date="2017-06" db="EMBL/GenBank/DDBJ databases">
        <authorList>
            <person name="Varghese N."/>
            <person name="Submissions S."/>
        </authorList>
    </citation>
    <scope>NUCLEOTIDE SEQUENCE [LARGE SCALE GENOMIC DNA]</scope>
    <source>
        <strain evidence="3">JAD2</strain>
    </source>
</reference>
<dbReference type="SUPFAM" id="SSF52540">
    <property type="entry name" value="P-loop containing nucleoside triphosphate hydrolases"/>
    <property type="match status" value="1"/>
</dbReference>
<dbReference type="InParanoid" id="A0A212RJF3"/>
<feature type="transmembrane region" description="Helical" evidence="1">
    <location>
        <begin position="42"/>
        <end position="62"/>
    </location>
</feature>
<gene>
    <name evidence="2" type="ORF">SAMN02746019_00016220</name>
</gene>
<protein>
    <submittedName>
        <fullName evidence="2">Uncharacterized protein</fullName>
    </submittedName>
</protein>
<keyword evidence="1" id="KW-1133">Transmembrane helix</keyword>
<proteinExistence type="predicted"/>
<keyword evidence="1" id="KW-0812">Transmembrane</keyword>
<sequence length="514" mass="57313">MRRPSLHAVGRRLRSRLFRLWIYDLPLLLASLVQGRGEPVPLVLLITGIVLFLVGLFPLPVSDSEPLVEFRLGPFRIVLPIRALARYGMGLGFVLIGAGIVIWMAGRWGASRAGFWRALEDLGVRVVWDGEAEGFRERLDAAMGFALGRGPSGRLLPLYVPRREEEEALRILQEHVWGSEKQAYGVVIAGPPAAGKTRTAMELAIRLNPPLVLVWPRGRKEGAQPFPRGIKMPIPRAPVLADDLPLRPRGEGPSLPEGLMDLLWACPDLALLATARTDRIPPDVREVRVVELQAMGREDCQGLAQAVAEAEGRRVEEVWGRFAGHPGSLVAGLDVFKQCYRDLPAEMGRVLGVQEAARRDRLGEMGQRFLQSARALWDLGVRTLTLERVWGVVERAGGAAVTPADRDPVLRALETLAFLRVERKKRGEVARFYEGILTKAIPPPEAEWERTARETLRERKDAAAFIEIGNTWAEEYSPAYQRNPREALRRAIAAYEEALRFYTPDVAPLDYART</sequence>